<evidence type="ECO:0000256" key="3">
    <source>
        <dbReference type="ARBA" id="ARBA00023052"/>
    </source>
</evidence>
<comment type="cofactor">
    <cofactor evidence="1">
        <name>thiamine diphosphate</name>
        <dbReference type="ChEBI" id="CHEBI:58937"/>
    </cofactor>
</comment>
<gene>
    <name evidence="5" type="ORF">CSW30_02000</name>
</gene>
<protein>
    <submittedName>
        <fullName evidence="5">Pyruvate dehydrogenase (Acetyl-transferring) E1 component subunit alpha</fullName>
    </submittedName>
</protein>
<dbReference type="RefSeq" id="WP_126218271.1">
    <property type="nucleotide sequence ID" value="NZ_PEMG01000037.1"/>
</dbReference>
<dbReference type="EMBL" id="PEMG01000037">
    <property type="protein sequence ID" value="RTI11801.1"/>
    <property type="molecule type" value="Genomic_DNA"/>
</dbReference>
<sequence length="328" mass="35777">MELTRERLLWMYRTMILIRRYEERMAEAYAEGKSPRFDISAGPVPGEMHLAAGHEPVAVGVCAHLRSEDTVTASHRPHHVAIAKGVDLRRMTAEIFGKKTGLGQGKGGHMHLFDPTVKFSCSGIIGAGFPPAVGAALAAKMLGKDWVAVAFAGEGAANQGSFHEALNLAALWRLPVVFVIEDNSYAISVPKSKSTAVPTNADRAAAYGIPGAYIPDNDPVAVYEVAGLAVERARRGEGPSLIEVKTYRYFGHFQGDPEVYRPKGEVEELKKRDPIARMRVSLLSKGLLTEEEDASIHQEVEATLDDAYNFARQSPYPAPEEALQHVFV</sequence>
<dbReference type="GO" id="GO:0004739">
    <property type="term" value="F:pyruvate dehydrogenase (acetyl-transferring) activity"/>
    <property type="evidence" value="ECO:0007669"/>
    <property type="project" value="TreeGrafter"/>
</dbReference>
<keyword evidence="3" id="KW-0786">Thiamine pyrophosphate</keyword>
<dbReference type="Proteomes" id="UP000287173">
    <property type="component" value="Unassembled WGS sequence"/>
</dbReference>
<organism evidence="5 6">
    <name type="scientific">Thermus scotoductus</name>
    <dbReference type="NCBI Taxonomy" id="37636"/>
    <lineage>
        <taxon>Bacteria</taxon>
        <taxon>Thermotogati</taxon>
        <taxon>Deinococcota</taxon>
        <taxon>Deinococci</taxon>
        <taxon>Thermales</taxon>
        <taxon>Thermaceae</taxon>
        <taxon>Thermus</taxon>
    </lineage>
</organism>
<keyword evidence="5" id="KW-0670">Pyruvate</keyword>
<evidence type="ECO:0000313" key="6">
    <source>
        <dbReference type="Proteomes" id="UP000287173"/>
    </source>
</evidence>
<dbReference type="InterPro" id="IPR001017">
    <property type="entry name" value="DH_E1"/>
</dbReference>
<dbReference type="CDD" id="cd02000">
    <property type="entry name" value="TPP_E1_PDC_ADC_BCADC"/>
    <property type="match status" value="1"/>
</dbReference>
<dbReference type="Pfam" id="PF00676">
    <property type="entry name" value="E1_dh"/>
    <property type="match status" value="1"/>
</dbReference>
<proteinExistence type="predicted"/>
<evidence type="ECO:0000256" key="1">
    <source>
        <dbReference type="ARBA" id="ARBA00001964"/>
    </source>
</evidence>
<accession>A0A430UT94</accession>
<dbReference type="PANTHER" id="PTHR11516:SF60">
    <property type="entry name" value="PYRUVATE DEHYDROGENASE E1 COMPONENT SUBUNIT ALPHA"/>
    <property type="match status" value="1"/>
</dbReference>
<dbReference type="InterPro" id="IPR050642">
    <property type="entry name" value="PDH_E1_Alpha_Subunit"/>
</dbReference>
<dbReference type="PANTHER" id="PTHR11516">
    <property type="entry name" value="PYRUVATE DEHYDROGENASE E1 COMPONENT, ALPHA SUBUNIT BACTERIAL AND ORGANELLAR"/>
    <property type="match status" value="1"/>
</dbReference>
<reference evidence="5 6" key="1">
    <citation type="journal article" date="2019" name="Extremophiles">
        <title>Biogeography of thermophiles and predominance of Thermus scotoductus in domestic water heaters.</title>
        <authorList>
            <person name="Wilpiszeski R.L."/>
            <person name="Zhang Z."/>
            <person name="House C.H."/>
        </authorList>
    </citation>
    <scope>NUCLEOTIDE SEQUENCE [LARGE SCALE GENOMIC DNA]</scope>
    <source>
        <strain evidence="5 6">17_S17</strain>
    </source>
</reference>
<keyword evidence="2" id="KW-0560">Oxidoreductase</keyword>
<dbReference type="AlphaFoldDB" id="A0A430UT94"/>
<evidence type="ECO:0000259" key="4">
    <source>
        <dbReference type="Pfam" id="PF00676"/>
    </source>
</evidence>
<dbReference type="GO" id="GO:0006086">
    <property type="term" value="P:pyruvate decarboxylation to acetyl-CoA"/>
    <property type="evidence" value="ECO:0007669"/>
    <property type="project" value="TreeGrafter"/>
</dbReference>
<evidence type="ECO:0000313" key="5">
    <source>
        <dbReference type="EMBL" id="RTI11801.1"/>
    </source>
</evidence>
<dbReference type="SUPFAM" id="SSF52518">
    <property type="entry name" value="Thiamin diphosphate-binding fold (THDP-binding)"/>
    <property type="match status" value="1"/>
</dbReference>
<dbReference type="InterPro" id="IPR029061">
    <property type="entry name" value="THDP-binding"/>
</dbReference>
<feature type="domain" description="Dehydrogenase E1 component" evidence="4">
    <location>
        <begin position="46"/>
        <end position="320"/>
    </location>
</feature>
<name>A0A430UT94_THESC</name>
<dbReference type="Gene3D" id="3.40.50.970">
    <property type="match status" value="1"/>
</dbReference>
<evidence type="ECO:0000256" key="2">
    <source>
        <dbReference type="ARBA" id="ARBA00023002"/>
    </source>
</evidence>
<comment type="caution">
    <text evidence="5">The sequence shown here is derived from an EMBL/GenBank/DDBJ whole genome shotgun (WGS) entry which is preliminary data.</text>
</comment>